<dbReference type="Gene3D" id="3.30.70.330">
    <property type="match status" value="1"/>
</dbReference>
<evidence type="ECO:0000256" key="5">
    <source>
        <dbReference type="ARBA" id="ARBA00022884"/>
    </source>
</evidence>
<feature type="compositionally biased region" description="Basic and acidic residues" evidence="10">
    <location>
        <begin position="64"/>
        <end position="75"/>
    </location>
</feature>
<comment type="caution">
    <text evidence="13">The sequence shown here is derived from an EMBL/GenBank/DDBJ whole genome shotgun (WGS) entry which is preliminary data.</text>
</comment>
<protein>
    <recommendedName>
        <fullName evidence="9">RNA-dependent RNA polymerase</fullName>
        <ecNumber evidence="9">2.7.7.48</ecNumber>
    </recommendedName>
</protein>
<evidence type="ECO:0000256" key="7">
    <source>
        <dbReference type="ARBA" id="ARBA00048744"/>
    </source>
</evidence>
<feature type="signal peptide" evidence="11">
    <location>
        <begin position="1"/>
        <end position="16"/>
    </location>
</feature>
<evidence type="ECO:0000313" key="14">
    <source>
        <dbReference type="Proteomes" id="UP000275267"/>
    </source>
</evidence>
<dbReference type="EC" id="2.7.7.48" evidence="9"/>
<keyword evidence="3 9" id="KW-0808">Transferase</keyword>
<organism evidence="13 14">
    <name type="scientific">Panicum miliaceum</name>
    <name type="common">Proso millet</name>
    <name type="synonym">Broomcorn millet</name>
    <dbReference type="NCBI Taxonomy" id="4540"/>
    <lineage>
        <taxon>Eukaryota</taxon>
        <taxon>Viridiplantae</taxon>
        <taxon>Streptophyta</taxon>
        <taxon>Embryophyta</taxon>
        <taxon>Tracheophyta</taxon>
        <taxon>Spermatophyta</taxon>
        <taxon>Magnoliopsida</taxon>
        <taxon>Liliopsida</taxon>
        <taxon>Poales</taxon>
        <taxon>Poaceae</taxon>
        <taxon>PACMAD clade</taxon>
        <taxon>Panicoideae</taxon>
        <taxon>Panicodae</taxon>
        <taxon>Paniceae</taxon>
        <taxon>Panicinae</taxon>
        <taxon>Panicum</taxon>
        <taxon>Panicum sect. Panicum</taxon>
    </lineage>
</organism>
<dbReference type="InterPro" id="IPR007855">
    <property type="entry name" value="RDRP"/>
</dbReference>
<keyword evidence="4 9" id="KW-0548">Nucleotidyltransferase</keyword>
<sequence length="1166" mass="129609">MSLVVVSESVFVLVCAQRVVTTETLRPTARVQQTQPPPGRAHWRVLLHAKTGPEPCRTAPPSRDAQRAGVHERKTTTATGDANAHTRRWPWPRSRRTGKAAVDHQTAATQKPPAVTSPESRPSLTPAAISTVVAAAAAPAPGATATVRVSNIPPSAIAAELLAFFDSAVATGAAFACEIAAAHRGWLSRGHGSVQFESAAAATRAIDLASSGGLPPFLGSRLSVSPAHVDLLPRAPDFALRALGSSLVIGNRVAERELEVAYTWDGVRAEVIPGKRRVDLYLKHDSRSYKLEVLFEDIRECFGCSFDGAGAILLQLTYAPRIHTTISGSTIKSRFTDERFHACKEDAKFAWVRALDFTPNSSFGECSTLVLKLSKAAPVSDILESLPFSGELGELTISSMDMFGSSSKVVPLVDCPSGFSVPYEVLFRLNSLVHMGKLVARHVNADLFKVLEDLPIDTLRRIFEKMSKLNSTCFQPLEFIRHEAHSMKISKKTLLSKKGEARIVQGFFSTPLKTGLYHRILSILKEGFRIGPKKYEFLAFSASQLRGNSVWMFASNNSLSAESIRRWMGHFKDIRSVSKCAARMGQLFSSSRQTFEVSSYDVEVIPDIEITTDGTKHIFSDGIGKISSRFARQIAKTIGLDPNNPPAFQIRYGGYKGVIAVDPTSFFNLSLRPSMKKFESKSTMLNITNWSKSQPCYVNREIISLLSTLGIKDETFLTMQQDDMHESDEMLTNKEVALSVLGKISGADTKTAAEMLLQGYEPSLEPYLSMILKAHRANRLTDIRTRCKIHVQKGRVLIGCLDETGKLDYGQVYIRITKNRKEQKYSEQPFFCNDDGKTAVIVGKVAISKNPCLHPGDVRVLEAIYDPGLDARGLIDCVVFPQRGERPHPNECSGGDLDGDLFFITWDDKLIPEKEIQKHFVSYMINDALDRDPLKARSPECLQLAALHSMAVDFAKSGAPAEMPRALRPREFPDFLERWEKPMYISNGVLGKLYRAALRHAENAEALLPEAPPSCAYDPDLECPGFHDFLDAAEEHYEAYAERLGTLMTYYSAEREDEILTGNIRNKLVYLRRDNKRYFEMKDRIIAAVDALHAEVRGWLRARRDEEASKLASAWYHVTYHPGRRGEKRFWSFPWIACDTLLAIKAARRCRKRVEDAAAVPMDCDA</sequence>
<evidence type="ECO:0000256" key="1">
    <source>
        <dbReference type="ARBA" id="ARBA00005762"/>
    </source>
</evidence>
<dbReference type="GO" id="GO:0031380">
    <property type="term" value="C:nuclear RNA-directed RNA polymerase complex"/>
    <property type="evidence" value="ECO:0007669"/>
    <property type="project" value="TreeGrafter"/>
</dbReference>
<dbReference type="AlphaFoldDB" id="A0A3L6Q050"/>
<dbReference type="PANTHER" id="PTHR23079">
    <property type="entry name" value="RNA-DEPENDENT RNA POLYMERASE"/>
    <property type="match status" value="1"/>
</dbReference>
<reference evidence="14" key="1">
    <citation type="journal article" date="2019" name="Nat. Commun.">
        <title>The genome of broomcorn millet.</title>
        <authorList>
            <person name="Zou C."/>
            <person name="Miki D."/>
            <person name="Li D."/>
            <person name="Tang Q."/>
            <person name="Xiao L."/>
            <person name="Rajput S."/>
            <person name="Deng P."/>
            <person name="Jia W."/>
            <person name="Huang R."/>
            <person name="Zhang M."/>
            <person name="Sun Y."/>
            <person name="Hu J."/>
            <person name="Fu X."/>
            <person name="Schnable P.S."/>
            <person name="Li F."/>
            <person name="Zhang H."/>
            <person name="Feng B."/>
            <person name="Zhu X."/>
            <person name="Liu R."/>
            <person name="Schnable J.C."/>
            <person name="Zhu J.-K."/>
            <person name="Zhang H."/>
        </authorList>
    </citation>
    <scope>NUCLEOTIDE SEQUENCE [LARGE SCALE GENOMIC DNA]</scope>
</reference>
<evidence type="ECO:0000256" key="9">
    <source>
        <dbReference type="RuleBase" id="RU363098"/>
    </source>
</evidence>
<feature type="chain" id="PRO_5018230728" description="RNA-dependent RNA polymerase" evidence="11">
    <location>
        <begin position="17"/>
        <end position="1166"/>
    </location>
</feature>
<comment type="function">
    <text evidence="9">Probably involved in the RNA silencing pathway and required for the generation of small interfering RNAs (siRNAs).</text>
</comment>
<feature type="compositionally biased region" description="Basic residues" evidence="10">
    <location>
        <begin position="85"/>
        <end position="98"/>
    </location>
</feature>
<accession>A0A3L6Q050</accession>
<keyword evidence="11" id="KW-0732">Signal</keyword>
<dbReference type="GO" id="GO:0003968">
    <property type="term" value="F:RNA-directed RNA polymerase activity"/>
    <property type="evidence" value="ECO:0007669"/>
    <property type="project" value="UniProtKB-KW"/>
</dbReference>
<dbReference type="Pfam" id="PF26250">
    <property type="entry name" value="RRM_RdRP1_2"/>
    <property type="match status" value="1"/>
</dbReference>
<keyword evidence="5 8" id="KW-0694">RNA-binding</keyword>
<dbReference type="InterPro" id="IPR057596">
    <property type="entry name" value="RDRP_core"/>
</dbReference>
<proteinExistence type="inferred from homology"/>
<dbReference type="Pfam" id="PF26252">
    <property type="entry name" value="RdRP_helical"/>
    <property type="match status" value="1"/>
</dbReference>
<keyword evidence="14" id="KW-1185">Reference proteome</keyword>
<dbReference type="InterPro" id="IPR058751">
    <property type="entry name" value="RDRP_helical"/>
</dbReference>
<dbReference type="GO" id="GO:0003723">
    <property type="term" value="F:RNA binding"/>
    <property type="evidence" value="ECO:0007669"/>
    <property type="project" value="UniProtKB-UniRule"/>
</dbReference>
<dbReference type="InterPro" id="IPR058763">
    <property type="entry name" value="RRM_RDR1/2-like"/>
</dbReference>
<dbReference type="PROSITE" id="PS50102">
    <property type="entry name" value="RRM"/>
    <property type="match status" value="1"/>
</dbReference>
<dbReference type="PANTHER" id="PTHR23079:SF5">
    <property type="entry name" value="RNA-DEPENDENT RNA POLYMERASE 2"/>
    <property type="match status" value="1"/>
</dbReference>
<dbReference type="InterPro" id="IPR012677">
    <property type="entry name" value="Nucleotide-bd_a/b_plait_sf"/>
</dbReference>
<evidence type="ECO:0000256" key="4">
    <source>
        <dbReference type="ARBA" id="ARBA00022695"/>
    </source>
</evidence>
<keyword evidence="2 9" id="KW-0696">RNA-directed RNA polymerase</keyword>
<dbReference type="InterPro" id="IPR058752">
    <property type="entry name" value="RDRP_C_head"/>
</dbReference>
<dbReference type="Proteomes" id="UP000275267">
    <property type="component" value="Unassembled WGS sequence"/>
</dbReference>
<dbReference type="Pfam" id="PF05183">
    <property type="entry name" value="RdRP"/>
    <property type="match status" value="1"/>
</dbReference>
<dbReference type="InterPro" id="IPR000504">
    <property type="entry name" value="RRM_dom"/>
</dbReference>
<feature type="region of interest" description="Disordered" evidence="10">
    <location>
        <begin position="52"/>
        <end position="123"/>
    </location>
</feature>
<dbReference type="SUPFAM" id="SSF54928">
    <property type="entry name" value="RNA-binding domain, RBD"/>
    <property type="match status" value="1"/>
</dbReference>
<dbReference type="InterPro" id="IPR057590">
    <property type="entry name" value="PH_RDR1/2-like"/>
</dbReference>
<keyword evidence="6 9" id="KW-0943">RNA-mediated gene silencing</keyword>
<dbReference type="Pfam" id="PF26253">
    <property type="entry name" value="RdRP_head"/>
    <property type="match status" value="1"/>
</dbReference>
<name>A0A3L6Q050_PANMI</name>
<dbReference type="EMBL" id="PQIB02000015">
    <property type="protein sequence ID" value="RLM66391.1"/>
    <property type="molecule type" value="Genomic_DNA"/>
</dbReference>
<evidence type="ECO:0000313" key="13">
    <source>
        <dbReference type="EMBL" id="RLM66391.1"/>
    </source>
</evidence>
<dbReference type="InterPro" id="IPR035979">
    <property type="entry name" value="RBD_domain_sf"/>
</dbReference>
<comment type="catalytic activity">
    <reaction evidence="7 9">
        <text>RNA(n) + a ribonucleoside 5'-triphosphate = RNA(n+1) + diphosphate</text>
        <dbReference type="Rhea" id="RHEA:21248"/>
        <dbReference type="Rhea" id="RHEA-COMP:14527"/>
        <dbReference type="Rhea" id="RHEA-COMP:17342"/>
        <dbReference type="ChEBI" id="CHEBI:33019"/>
        <dbReference type="ChEBI" id="CHEBI:61557"/>
        <dbReference type="ChEBI" id="CHEBI:140395"/>
        <dbReference type="EC" id="2.7.7.48"/>
    </reaction>
</comment>
<feature type="domain" description="RRM" evidence="12">
    <location>
        <begin position="145"/>
        <end position="229"/>
    </location>
</feature>
<comment type="similarity">
    <text evidence="1 9">Belongs to the RdRP family.</text>
</comment>
<dbReference type="OrthoDB" id="6513042at2759"/>
<evidence type="ECO:0000256" key="3">
    <source>
        <dbReference type="ARBA" id="ARBA00022679"/>
    </source>
</evidence>
<dbReference type="GO" id="GO:0030422">
    <property type="term" value="P:siRNA processing"/>
    <property type="evidence" value="ECO:0007669"/>
    <property type="project" value="TreeGrafter"/>
</dbReference>
<dbReference type="STRING" id="4540.A0A3L6Q050"/>
<evidence type="ECO:0000256" key="2">
    <source>
        <dbReference type="ARBA" id="ARBA00022484"/>
    </source>
</evidence>
<evidence type="ECO:0000259" key="12">
    <source>
        <dbReference type="PROSITE" id="PS50102"/>
    </source>
</evidence>
<evidence type="ECO:0000256" key="10">
    <source>
        <dbReference type="SAM" id="MobiDB-lite"/>
    </source>
</evidence>
<gene>
    <name evidence="13" type="ORF">C2845_PM16G10250</name>
</gene>
<dbReference type="Pfam" id="PF24823">
    <property type="entry name" value="PH_RDR2"/>
    <property type="match status" value="1"/>
</dbReference>
<evidence type="ECO:0000256" key="6">
    <source>
        <dbReference type="ARBA" id="ARBA00023158"/>
    </source>
</evidence>
<evidence type="ECO:0000256" key="8">
    <source>
        <dbReference type="PROSITE-ProRule" id="PRU00176"/>
    </source>
</evidence>
<evidence type="ECO:0000256" key="11">
    <source>
        <dbReference type="SAM" id="SignalP"/>
    </source>
</evidence>